<feature type="transmembrane region" description="Helical" evidence="7">
    <location>
        <begin position="91"/>
        <end position="111"/>
    </location>
</feature>
<keyword evidence="4 8" id="KW-0378">Hydrolase</keyword>
<dbReference type="PANTHER" id="PTHR33695:SF1">
    <property type="entry name" value="LIPOPROTEIN SIGNAL PEPTIDASE"/>
    <property type="match status" value="1"/>
</dbReference>
<dbReference type="HAMAP" id="MF_00161">
    <property type="entry name" value="LspA"/>
    <property type="match status" value="1"/>
</dbReference>
<keyword evidence="1" id="KW-1003">Cell membrane</keyword>
<evidence type="ECO:0000313" key="8">
    <source>
        <dbReference type="EMBL" id="VAX38694.1"/>
    </source>
</evidence>
<evidence type="ECO:0000256" key="4">
    <source>
        <dbReference type="ARBA" id="ARBA00022801"/>
    </source>
</evidence>
<keyword evidence="6 7" id="KW-0472">Membrane</keyword>
<dbReference type="AlphaFoldDB" id="A0A3B1DRD4"/>
<dbReference type="InterPro" id="IPR001872">
    <property type="entry name" value="Peptidase_A8"/>
</dbReference>
<gene>
    <name evidence="8" type="ORF">MNBD_PLANCTO02-2819</name>
</gene>
<dbReference type="PRINTS" id="PR00781">
    <property type="entry name" value="LIPOSIGPTASE"/>
</dbReference>
<dbReference type="EMBL" id="UOGL01000246">
    <property type="protein sequence ID" value="VAX38694.1"/>
    <property type="molecule type" value="Genomic_DNA"/>
</dbReference>
<feature type="transmembrane region" description="Helical" evidence="7">
    <location>
        <begin position="172"/>
        <end position="194"/>
    </location>
</feature>
<evidence type="ECO:0000256" key="5">
    <source>
        <dbReference type="ARBA" id="ARBA00022989"/>
    </source>
</evidence>
<dbReference type="GO" id="GO:0016020">
    <property type="term" value="C:membrane"/>
    <property type="evidence" value="ECO:0007669"/>
    <property type="project" value="InterPro"/>
</dbReference>
<dbReference type="Pfam" id="PF01252">
    <property type="entry name" value="Peptidase_A8"/>
    <property type="match status" value="1"/>
</dbReference>
<keyword evidence="8" id="KW-0449">Lipoprotein</keyword>
<keyword evidence="5 7" id="KW-1133">Transmembrane helix</keyword>
<evidence type="ECO:0000256" key="2">
    <source>
        <dbReference type="ARBA" id="ARBA00022670"/>
    </source>
</evidence>
<evidence type="ECO:0000256" key="7">
    <source>
        <dbReference type="SAM" id="Phobius"/>
    </source>
</evidence>
<evidence type="ECO:0000256" key="6">
    <source>
        <dbReference type="ARBA" id="ARBA00023136"/>
    </source>
</evidence>
<dbReference type="PANTHER" id="PTHR33695">
    <property type="entry name" value="LIPOPROTEIN SIGNAL PEPTIDASE"/>
    <property type="match status" value="1"/>
</dbReference>
<organism evidence="8">
    <name type="scientific">hydrothermal vent metagenome</name>
    <dbReference type="NCBI Taxonomy" id="652676"/>
    <lineage>
        <taxon>unclassified sequences</taxon>
        <taxon>metagenomes</taxon>
        <taxon>ecological metagenomes</taxon>
    </lineage>
</organism>
<reference evidence="8" key="1">
    <citation type="submission" date="2018-06" db="EMBL/GenBank/DDBJ databases">
        <authorList>
            <person name="Zhirakovskaya E."/>
        </authorList>
    </citation>
    <scope>NUCLEOTIDE SEQUENCE</scope>
</reference>
<accession>A0A3B1DRD4</accession>
<keyword evidence="3 7" id="KW-0812">Transmembrane</keyword>
<keyword evidence="2" id="KW-0645">Protease</keyword>
<feature type="transmembrane region" description="Helical" evidence="7">
    <location>
        <begin position="118"/>
        <end position="137"/>
    </location>
</feature>
<sequence length="207" mass="23151">MPSVPVNRYFIFGIIALLGVSGDIYSKHLVFQDLGYPGGRQFPTAVGEYKVFDAVAPARNGETREYLNGWLSFRLYTSFNRGALWGIGQNMTWVFAALSFVAAAGVLYWLFKMGAAHSLWLTISLSLIFSGTLGNLWDRLGWHGCKESPQGEPLRAVRDFLLFTFGTYHWPIFNFADVFLVTGAIMLGVHSFFLSEENQQTKPATNS</sequence>
<dbReference type="GO" id="GO:0004190">
    <property type="term" value="F:aspartic-type endopeptidase activity"/>
    <property type="evidence" value="ECO:0007669"/>
    <property type="project" value="UniProtKB-EC"/>
</dbReference>
<evidence type="ECO:0000256" key="1">
    <source>
        <dbReference type="ARBA" id="ARBA00022475"/>
    </source>
</evidence>
<dbReference type="GO" id="GO:0006508">
    <property type="term" value="P:proteolysis"/>
    <property type="evidence" value="ECO:0007669"/>
    <property type="project" value="UniProtKB-KW"/>
</dbReference>
<name>A0A3B1DRD4_9ZZZZ</name>
<protein>
    <submittedName>
        <fullName evidence="8">Lipoprotein signal peptidase</fullName>
        <ecNumber evidence="8">3.4.23.36</ecNumber>
    </submittedName>
</protein>
<proteinExistence type="inferred from homology"/>
<dbReference type="EC" id="3.4.23.36" evidence="8"/>
<evidence type="ECO:0000256" key="3">
    <source>
        <dbReference type="ARBA" id="ARBA00022692"/>
    </source>
</evidence>